<reference evidence="1 2" key="1">
    <citation type="submission" date="2014-06" db="EMBL/GenBank/DDBJ databases">
        <title>Evolutionary Origins and Diversification of the Mycorrhizal Mutualists.</title>
        <authorList>
            <consortium name="DOE Joint Genome Institute"/>
            <consortium name="Mycorrhizal Genomics Consortium"/>
            <person name="Kohler A."/>
            <person name="Kuo A."/>
            <person name="Nagy L.G."/>
            <person name="Floudas D."/>
            <person name="Copeland A."/>
            <person name="Barry K.W."/>
            <person name="Cichocki N."/>
            <person name="Veneault-Fourrey C."/>
            <person name="LaButti K."/>
            <person name="Lindquist E.A."/>
            <person name="Lipzen A."/>
            <person name="Lundell T."/>
            <person name="Morin E."/>
            <person name="Murat C."/>
            <person name="Riley R."/>
            <person name="Ohm R."/>
            <person name="Sun H."/>
            <person name="Tunlid A."/>
            <person name="Henrissat B."/>
            <person name="Grigoriev I.V."/>
            <person name="Hibbett D.S."/>
            <person name="Martin F."/>
        </authorList>
    </citation>
    <scope>NUCLEOTIDE SEQUENCE [LARGE SCALE GENOMIC DNA]</scope>
    <source>
        <strain evidence="1 2">SS14</strain>
    </source>
</reference>
<dbReference type="Proteomes" id="UP000054279">
    <property type="component" value="Unassembled WGS sequence"/>
</dbReference>
<organism evidence="1 2">
    <name type="scientific">Sphaerobolus stellatus (strain SS14)</name>
    <dbReference type="NCBI Taxonomy" id="990650"/>
    <lineage>
        <taxon>Eukaryota</taxon>
        <taxon>Fungi</taxon>
        <taxon>Dikarya</taxon>
        <taxon>Basidiomycota</taxon>
        <taxon>Agaricomycotina</taxon>
        <taxon>Agaricomycetes</taxon>
        <taxon>Phallomycetidae</taxon>
        <taxon>Geastrales</taxon>
        <taxon>Sphaerobolaceae</taxon>
        <taxon>Sphaerobolus</taxon>
    </lineage>
</organism>
<dbReference type="AlphaFoldDB" id="A0A0C9ULK5"/>
<keyword evidence="2" id="KW-1185">Reference proteome</keyword>
<gene>
    <name evidence="1" type="ORF">M422DRAFT_55640</name>
</gene>
<accession>A0A0C9ULK5</accession>
<protein>
    <submittedName>
        <fullName evidence="1">Uncharacterized protein</fullName>
    </submittedName>
</protein>
<name>A0A0C9ULK5_SPHS4</name>
<evidence type="ECO:0000313" key="1">
    <source>
        <dbReference type="EMBL" id="KIJ26155.1"/>
    </source>
</evidence>
<sequence>MTVIDEDKVGVESLPPDDILHCYSPLSSLEELEPECEEGADETCLSCRLYGLWDAAASGEDLIEELASLDISVNETSFSDDVPVIIYDEETPPCSLYDHVALGLEKLNPDGSQTVYLICPGCCEDTFRFQTQNNPDGIFQKIPCTQVIPIQAGEAPHSGGQGPMDSNSALAATLKTLGADEGKANNYDFVEVTFILH</sequence>
<dbReference type="EMBL" id="KN837381">
    <property type="protein sequence ID" value="KIJ26155.1"/>
    <property type="molecule type" value="Genomic_DNA"/>
</dbReference>
<proteinExistence type="predicted"/>
<dbReference type="HOGENOM" id="CLU_1384955_0_0_1"/>
<evidence type="ECO:0000313" key="2">
    <source>
        <dbReference type="Proteomes" id="UP000054279"/>
    </source>
</evidence>